<dbReference type="Pfam" id="PF07963">
    <property type="entry name" value="N_methyl"/>
    <property type="match status" value="1"/>
</dbReference>
<keyword evidence="1" id="KW-0472">Membrane</keyword>
<reference evidence="2" key="1">
    <citation type="journal article" date="2014" name="Front. Microbiol.">
        <title>High frequency of phylogenetically diverse reductive dehalogenase-homologous genes in deep subseafloor sedimentary metagenomes.</title>
        <authorList>
            <person name="Kawai M."/>
            <person name="Futagami T."/>
            <person name="Toyoda A."/>
            <person name="Takaki Y."/>
            <person name="Nishi S."/>
            <person name="Hori S."/>
            <person name="Arai W."/>
            <person name="Tsubouchi T."/>
            <person name="Morono Y."/>
            <person name="Uchiyama I."/>
            <person name="Ito T."/>
            <person name="Fujiyama A."/>
            <person name="Inagaki F."/>
            <person name="Takami H."/>
        </authorList>
    </citation>
    <scope>NUCLEOTIDE SEQUENCE</scope>
    <source>
        <strain evidence="2">Expedition CK06-06</strain>
    </source>
</reference>
<evidence type="ECO:0000313" key="2">
    <source>
        <dbReference type="EMBL" id="GAH83184.1"/>
    </source>
</evidence>
<sequence>MTKSQKLKGLTLIELLVTVGILIILAAIAIPNLRFFQKESDLNNVAEEIINTLRLAQNKT</sequence>
<dbReference type="InterPro" id="IPR012902">
    <property type="entry name" value="N_methyl_site"/>
</dbReference>
<name>X1JY50_9ZZZZ</name>
<dbReference type="NCBIfam" id="TIGR02532">
    <property type="entry name" value="IV_pilin_GFxxxE"/>
    <property type="match status" value="1"/>
</dbReference>
<evidence type="ECO:0000256" key="1">
    <source>
        <dbReference type="SAM" id="Phobius"/>
    </source>
</evidence>
<keyword evidence="1" id="KW-0812">Transmembrane</keyword>
<feature type="non-terminal residue" evidence="2">
    <location>
        <position position="60"/>
    </location>
</feature>
<protein>
    <recommendedName>
        <fullName evidence="3">Prepilin-type N-terminal cleavage/methylation domain-containing protein</fullName>
    </recommendedName>
</protein>
<dbReference type="SUPFAM" id="SSF54523">
    <property type="entry name" value="Pili subunits"/>
    <property type="match status" value="1"/>
</dbReference>
<accession>X1JY50</accession>
<proteinExistence type="predicted"/>
<evidence type="ECO:0008006" key="3">
    <source>
        <dbReference type="Google" id="ProtNLM"/>
    </source>
</evidence>
<organism evidence="2">
    <name type="scientific">marine sediment metagenome</name>
    <dbReference type="NCBI Taxonomy" id="412755"/>
    <lineage>
        <taxon>unclassified sequences</taxon>
        <taxon>metagenomes</taxon>
        <taxon>ecological metagenomes</taxon>
    </lineage>
</organism>
<dbReference type="AlphaFoldDB" id="X1JY50"/>
<gene>
    <name evidence="2" type="ORF">S03H2_63233</name>
</gene>
<dbReference type="InterPro" id="IPR045584">
    <property type="entry name" value="Pilin-like"/>
</dbReference>
<dbReference type="EMBL" id="BARU01040948">
    <property type="protein sequence ID" value="GAH83184.1"/>
    <property type="molecule type" value="Genomic_DNA"/>
</dbReference>
<dbReference type="PROSITE" id="PS00409">
    <property type="entry name" value="PROKAR_NTER_METHYL"/>
    <property type="match status" value="1"/>
</dbReference>
<comment type="caution">
    <text evidence="2">The sequence shown here is derived from an EMBL/GenBank/DDBJ whole genome shotgun (WGS) entry which is preliminary data.</text>
</comment>
<dbReference type="Gene3D" id="3.30.700.10">
    <property type="entry name" value="Glycoprotein, Type 4 Pilin"/>
    <property type="match status" value="1"/>
</dbReference>
<keyword evidence="1" id="KW-1133">Transmembrane helix</keyword>
<feature type="transmembrane region" description="Helical" evidence="1">
    <location>
        <begin position="12"/>
        <end position="30"/>
    </location>
</feature>